<dbReference type="InterPro" id="IPR011249">
    <property type="entry name" value="Metalloenz_LuxS/M16"/>
</dbReference>
<keyword evidence="9" id="KW-0732">Signal</keyword>
<gene>
    <name evidence="12" type="ORF">GS398_18670</name>
</gene>
<evidence type="ECO:0000256" key="8">
    <source>
        <dbReference type="RuleBase" id="RU004447"/>
    </source>
</evidence>
<dbReference type="SUPFAM" id="SSF63411">
    <property type="entry name" value="LuxS/MPP-like metallohydrolase"/>
    <property type="match status" value="4"/>
</dbReference>
<evidence type="ECO:0000259" key="11">
    <source>
        <dbReference type="Pfam" id="PF05193"/>
    </source>
</evidence>
<evidence type="ECO:0000313" key="13">
    <source>
        <dbReference type="Proteomes" id="UP000451233"/>
    </source>
</evidence>
<evidence type="ECO:0000256" key="5">
    <source>
        <dbReference type="ARBA" id="ARBA00022801"/>
    </source>
</evidence>
<reference evidence="12 13" key="1">
    <citation type="submission" date="2019-11" db="EMBL/GenBank/DDBJ databases">
        <title>Pedobacter sp. HMF7056 Genome sequencing and assembly.</title>
        <authorList>
            <person name="Kang H."/>
            <person name="Kim H."/>
            <person name="Joh K."/>
        </authorList>
    </citation>
    <scope>NUCLEOTIDE SEQUENCE [LARGE SCALE GENOMIC DNA]</scope>
    <source>
        <strain evidence="12 13">HMF7056</strain>
    </source>
</reference>
<keyword evidence="5" id="KW-0378">Hydrolase</keyword>
<evidence type="ECO:0000256" key="3">
    <source>
        <dbReference type="ARBA" id="ARBA00022670"/>
    </source>
</evidence>
<dbReference type="PANTHER" id="PTHR43690:SF17">
    <property type="entry name" value="PROTEIN YHJJ"/>
    <property type="match status" value="1"/>
</dbReference>
<evidence type="ECO:0000256" key="4">
    <source>
        <dbReference type="ARBA" id="ARBA00022723"/>
    </source>
</evidence>
<sequence>MKKLLLFLLFPVGLPGAYAQVVNADPQAKYQWKEVTASGYTYRYVTNDPSQTRFYTLKNGLKVMLSVNKKEPKVRALIGVRAGSNQDPDSNTGLAHYLEHLLFKGTDKFGTADWAKEKPYLKSIDSLYEIYNKETDQQKRKAIYAEIDKTSGIAAKYAVANEYDKLMAGMGGQGTNAHTSVEETVYEEYVPSGSLDKFLALQSERFRNPVFRIFHTELEAVYEEKNRGLDNDAAKVQEAMFSTMFPTHNYGQHTTIGTIEHLKNPSLKEIRKFYDNYYVPGNMGIVLSGDFNPDEVIKKIDGAFSYLAAKPFPTYKPQAEKPITAPVVKDIYGPTAELVRICFRSTADNTRDGMLADLVSSILSNGKAGLLDLDLNKQQKVLGAGAAVWQFKDYGIFFMMGNPKQGQTLEEVKDLLLAEIEKVKRGEFDASLIKSIVNNQKLSELNALQNNVGRANNIMGNFIRHRGDNWDKSVAYLDVMSSITKKEVVDFANRFFKNNYSVIYKRKGEDKSIAKVEKPVITPVPVNKDAQSPFAAGIQAIPAIRIAPQWLDFKKDMQVLTRNGREFLYTPNKQDQIFKLYYYYDMGAYNDKMLTYAAQYLQFLGTDKKSSEDISKAFYDIACSFNISVGTKTMTVSISGLNENFDRAVALFEDLVQHAEPNEQALAELKGRILKSRSNAKTNRAGILAGLASYAQYGPENPFNYDLSNREVETLTAAQLVNEIHQLFNLEHKVLYYGPRAAEIAAAGVQKLHPAKTDYTPYPARKAFNQLPTDKKQVLFTDYDMVQAEMRWVRNSGPYDPYNAAVINVFNSYFGSTLFQVIRESKALAYSTSGSYVTSGDKTIDNSITAYVGSQADKFNDATAGMNELLTTLPESGKGFEAAKSNVLNSLETQRISQEAILTEYLRLQKLGIAEDVRKTTYEKLAPLTFGDIRKFHAQNFSGQPYTLVVLGSEKKLAMTDLEKLGPVQKVSLEELFGY</sequence>
<evidence type="ECO:0000256" key="9">
    <source>
        <dbReference type="SAM" id="SignalP"/>
    </source>
</evidence>
<dbReference type="InterPro" id="IPR001431">
    <property type="entry name" value="Pept_M16_Zn_BS"/>
</dbReference>
<keyword evidence="6" id="KW-0862">Zinc</keyword>
<dbReference type="GO" id="GO:0006508">
    <property type="term" value="P:proteolysis"/>
    <property type="evidence" value="ECO:0007669"/>
    <property type="project" value="UniProtKB-KW"/>
</dbReference>
<feature type="domain" description="Peptidase M16 C-terminal" evidence="11">
    <location>
        <begin position="267"/>
        <end position="438"/>
    </location>
</feature>
<comment type="similarity">
    <text evidence="2 8">Belongs to the peptidase M16 family.</text>
</comment>
<keyword evidence="3" id="KW-0645">Protease</keyword>
<keyword evidence="7" id="KW-0482">Metalloprotease</keyword>
<keyword evidence="4" id="KW-0479">Metal-binding</keyword>
<evidence type="ECO:0000256" key="1">
    <source>
        <dbReference type="ARBA" id="ARBA00001947"/>
    </source>
</evidence>
<keyword evidence="13" id="KW-1185">Reference proteome</keyword>
<dbReference type="Proteomes" id="UP000451233">
    <property type="component" value="Unassembled WGS sequence"/>
</dbReference>
<feature type="domain" description="Peptidase M16 N-terminal" evidence="10">
    <location>
        <begin position="64"/>
        <end position="109"/>
    </location>
</feature>
<dbReference type="PROSITE" id="PS00143">
    <property type="entry name" value="INSULINASE"/>
    <property type="match status" value="1"/>
</dbReference>
<feature type="signal peptide" evidence="9">
    <location>
        <begin position="1"/>
        <end position="19"/>
    </location>
</feature>
<dbReference type="AlphaFoldDB" id="A0A7K1Y2M0"/>
<dbReference type="EMBL" id="WVHS01000004">
    <property type="protein sequence ID" value="MXV17328.1"/>
    <property type="molecule type" value="Genomic_DNA"/>
</dbReference>
<dbReference type="Pfam" id="PF05193">
    <property type="entry name" value="Peptidase_M16_C"/>
    <property type="match status" value="2"/>
</dbReference>
<dbReference type="InterPro" id="IPR007863">
    <property type="entry name" value="Peptidase_M16_C"/>
</dbReference>
<organism evidence="12 13">
    <name type="scientific">Hufsiella ginkgonis</name>
    <dbReference type="NCBI Taxonomy" id="2695274"/>
    <lineage>
        <taxon>Bacteria</taxon>
        <taxon>Pseudomonadati</taxon>
        <taxon>Bacteroidota</taxon>
        <taxon>Sphingobacteriia</taxon>
        <taxon>Sphingobacteriales</taxon>
        <taxon>Sphingobacteriaceae</taxon>
        <taxon>Hufsiella</taxon>
    </lineage>
</organism>
<dbReference type="Pfam" id="PF00675">
    <property type="entry name" value="Peptidase_M16"/>
    <property type="match status" value="2"/>
</dbReference>
<feature type="chain" id="PRO_5029737984" evidence="9">
    <location>
        <begin position="20"/>
        <end position="979"/>
    </location>
</feature>
<dbReference type="RefSeq" id="WP_160908314.1">
    <property type="nucleotide sequence ID" value="NZ_WVHS01000004.1"/>
</dbReference>
<dbReference type="InterPro" id="IPR011765">
    <property type="entry name" value="Pept_M16_N"/>
</dbReference>
<dbReference type="PANTHER" id="PTHR43690">
    <property type="entry name" value="NARDILYSIN"/>
    <property type="match status" value="1"/>
</dbReference>
<evidence type="ECO:0000256" key="7">
    <source>
        <dbReference type="ARBA" id="ARBA00023049"/>
    </source>
</evidence>
<protein>
    <submittedName>
        <fullName evidence="12">Insulinase family protein</fullName>
    </submittedName>
</protein>
<evidence type="ECO:0000259" key="10">
    <source>
        <dbReference type="Pfam" id="PF00675"/>
    </source>
</evidence>
<name>A0A7K1Y2M0_9SPHI</name>
<comment type="caution">
    <text evidence="12">The sequence shown here is derived from an EMBL/GenBank/DDBJ whole genome shotgun (WGS) entry which is preliminary data.</text>
</comment>
<evidence type="ECO:0000313" key="12">
    <source>
        <dbReference type="EMBL" id="MXV17328.1"/>
    </source>
</evidence>
<dbReference type="GO" id="GO:0004222">
    <property type="term" value="F:metalloendopeptidase activity"/>
    <property type="evidence" value="ECO:0007669"/>
    <property type="project" value="InterPro"/>
</dbReference>
<feature type="domain" description="Peptidase M16 N-terminal" evidence="10">
    <location>
        <begin position="156"/>
        <end position="254"/>
    </location>
</feature>
<evidence type="ECO:0000256" key="2">
    <source>
        <dbReference type="ARBA" id="ARBA00007261"/>
    </source>
</evidence>
<dbReference type="Gene3D" id="3.30.830.10">
    <property type="entry name" value="Metalloenzyme, LuxS/M16 peptidase-like"/>
    <property type="match status" value="4"/>
</dbReference>
<dbReference type="InterPro" id="IPR050626">
    <property type="entry name" value="Peptidase_M16"/>
</dbReference>
<feature type="domain" description="Peptidase M16 C-terminal" evidence="11">
    <location>
        <begin position="772"/>
        <end position="872"/>
    </location>
</feature>
<dbReference type="GO" id="GO:0046872">
    <property type="term" value="F:metal ion binding"/>
    <property type="evidence" value="ECO:0007669"/>
    <property type="project" value="UniProtKB-KW"/>
</dbReference>
<comment type="cofactor">
    <cofactor evidence="1">
        <name>Zn(2+)</name>
        <dbReference type="ChEBI" id="CHEBI:29105"/>
    </cofactor>
</comment>
<accession>A0A7K1Y2M0</accession>
<evidence type="ECO:0000256" key="6">
    <source>
        <dbReference type="ARBA" id="ARBA00022833"/>
    </source>
</evidence>
<proteinExistence type="inferred from homology"/>